<dbReference type="GO" id="GO:0031982">
    <property type="term" value="C:vesicle"/>
    <property type="evidence" value="ECO:0007669"/>
    <property type="project" value="TreeGrafter"/>
</dbReference>
<organism evidence="3 4">
    <name type="scientific">Thalictrum thalictroides</name>
    <name type="common">Rue-anemone</name>
    <name type="synonym">Anemone thalictroides</name>
    <dbReference type="NCBI Taxonomy" id="46969"/>
    <lineage>
        <taxon>Eukaryota</taxon>
        <taxon>Viridiplantae</taxon>
        <taxon>Streptophyta</taxon>
        <taxon>Embryophyta</taxon>
        <taxon>Tracheophyta</taxon>
        <taxon>Spermatophyta</taxon>
        <taxon>Magnoliopsida</taxon>
        <taxon>Ranunculales</taxon>
        <taxon>Ranunculaceae</taxon>
        <taxon>Thalictroideae</taxon>
        <taxon>Thalictrum</taxon>
    </lineage>
</organism>
<dbReference type="GO" id="GO:0030276">
    <property type="term" value="F:clathrin binding"/>
    <property type="evidence" value="ECO:0007669"/>
    <property type="project" value="TreeGrafter"/>
</dbReference>
<protein>
    <submittedName>
        <fullName evidence="3">Auxilin-related protein</fullName>
    </submittedName>
</protein>
<comment type="caution">
    <text evidence="3">The sequence shown here is derived from an EMBL/GenBank/DDBJ whole genome shotgun (WGS) entry which is preliminary data.</text>
</comment>
<feature type="compositionally biased region" description="Polar residues" evidence="2">
    <location>
        <begin position="124"/>
        <end position="146"/>
    </location>
</feature>
<evidence type="ECO:0000313" key="4">
    <source>
        <dbReference type="Proteomes" id="UP000554482"/>
    </source>
</evidence>
<dbReference type="GO" id="GO:0072583">
    <property type="term" value="P:clathrin-dependent endocytosis"/>
    <property type="evidence" value="ECO:0007669"/>
    <property type="project" value="TreeGrafter"/>
</dbReference>
<feature type="compositionally biased region" description="Basic and acidic residues" evidence="2">
    <location>
        <begin position="1207"/>
        <end position="1219"/>
    </location>
</feature>
<feature type="region of interest" description="Disordered" evidence="2">
    <location>
        <begin position="865"/>
        <end position="1040"/>
    </location>
</feature>
<evidence type="ECO:0000313" key="3">
    <source>
        <dbReference type="EMBL" id="KAF5207959.1"/>
    </source>
</evidence>
<reference evidence="3 4" key="1">
    <citation type="submission" date="2020-06" db="EMBL/GenBank/DDBJ databases">
        <title>Transcriptomic and genomic resources for Thalictrum thalictroides and T. hernandezii: Facilitating candidate gene discovery in an emerging model plant lineage.</title>
        <authorList>
            <person name="Arias T."/>
            <person name="Riano-Pachon D.M."/>
            <person name="Di Stilio V.S."/>
        </authorList>
    </citation>
    <scope>NUCLEOTIDE SEQUENCE [LARGE SCALE GENOMIC DNA]</scope>
    <source>
        <strain evidence="4">cv. WT478/WT964</strain>
        <tissue evidence="3">Leaves</tissue>
    </source>
</reference>
<feature type="compositionally biased region" description="Basic and acidic residues" evidence="2">
    <location>
        <begin position="1005"/>
        <end position="1040"/>
    </location>
</feature>
<dbReference type="OrthoDB" id="1717591at2759"/>
<dbReference type="PANTHER" id="PTHR23172">
    <property type="entry name" value="AUXILIN/CYCLIN G-ASSOCIATED KINASE-RELATED"/>
    <property type="match status" value="1"/>
</dbReference>
<dbReference type="InterPro" id="IPR036869">
    <property type="entry name" value="J_dom_sf"/>
</dbReference>
<feature type="region of interest" description="Disordered" evidence="2">
    <location>
        <begin position="1182"/>
        <end position="1219"/>
    </location>
</feature>
<feature type="compositionally biased region" description="Polar residues" evidence="2">
    <location>
        <begin position="1"/>
        <end position="11"/>
    </location>
</feature>
<feature type="compositionally biased region" description="Basic and acidic residues" evidence="2">
    <location>
        <begin position="386"/>
        <end position="396"/>
    </location>
</feature>
<dbReference type="PANTHER" id="PTHR23172:SF87">
    <property type="entry name" value="CHAPERONE DNAJ-DOMAIN SUPERFAMILY PROTEIN"/>
    <property type="match status" value="1"/>
</dbReference>
<keyword evidence="1" id="KW-0175">Coiled coil</keyword>
<feature type="compositionally biased region" description="Basic and acidic residues" evidence="2">
    <location>
        <begin position="869"/>
        <end position="901"/>
    </location>
</feature>
<dbReference type="Proteomes" id="UP000554482">
    <property type="component" value="Unassembled WGS sequence"/>
</dbReference>
<dbReference type="GO" id="GO:0005737">
    <property type="term" value="C:cytoplasm"/>
    <property type="evidence" value="ECO:0007669"/>
    <property type="project" value="TreeGrafter"/>
</dbReference>
<feature type="compositionally biased region" description="Basic and acidic residues" evidence="2">
    <location>
        <begin position="926"/>
        <end position="937"/>
    </location>
</feature>
<feature type="region of interest" description="Disordered" evidence="2">
    <location>
        <begin position="124"/>
        <end position="148"/>
    </location>
</feature>
<accession>A0A7J6XEH7</accession>
<dbReference type="EMBL" id="JABWDY010000718">
    <property type="protein sequence ID" value="KAF5207959.1"/>
    <property type="molecule type" value="Genomic_DNA"/>
</dbReference>
<feature type="compositionally biased region" description="Basic and acidic residues" evidence="2">
    <location>
        <begin position="1130"/>
        <end position="1148"/>
    </location>
</feature>
<dbReference type="GO" id="GO:0072318">
    <property type="term" value="P:clathrin coat disassembly"/>
    <property type="evidence" value="ECO:0007669"/>
    <property type="project" value="TreeGrafter"/>
</dbReference>
<proteinExistence type="predicted"/>
<evidence type="ECO:0000256" key="2">
    <source>
        <dbReference type="SAM" id="MobiDB-lite"/>
    </source>
</evidence>
<feature type="compositionally biased region" description="Polar residues" evidence="2">
    <location>
        <begin position="1182"/>
        <end position="1206"/>
    </location>
</feature>
<keyword evidence="4" id="KW-1185">Reference proteome</keyword>
<dbReference type="Gene3D" id="1.10.287.110">
    <property type="entry name" value="DnaJ domain"/>
    <property type="match status" value="1"/>
</dbReference>
<feature type="region of interest" description="Disordered" evidence="2">
    <location>
        <begin position="749"/>
        <end position="785"/>
    </location>
</feature>
<feature type="non-terminal residue" evidence="3">
    <location>
        <position position="1"/>
    </location>
</feature>
<gene>
    <name evidence="3" type="ORF">FRX31_002454</name>
</gene>
<feature type="region of interest" description="Disordered" evidence="2">
    <location>
        <begin position="433"/>
        <end position="727"/>
    </location>
</feature>
<feature type="region of interest" description="Disordered" evidence="2">
    <location>
        <begin position="1130"/>
        <end position="1167"/>
    </location>
</feature>
<feature type="region of interest" description="Disordered" evidence="2">
    <location>
        <begin position="245"/>
        <end position="272"/>
    </location>
</feature>
<feature type="region of interest" description="Disordered" evidence="2">
    <location>
        <begin position="1"/>
        <end position="22"/>
    </location>
</feature>
<name>A0A7J6XEH7_THATH</name>
<evidence type="ECO:0000256" key="1">
    <source>
        <dbReference type="ARBA" id="ARBA00023054"/>
    </source>
</evidence>
<feature type="compositionally biased region" description="Basic and acidic residues" evidence="2">
    <location>
        <begin position="958"/>
        <end position="998"/>
    </location>
</feature>
<sequence>TPAETGSPSEVSSEDPVCSDSNQVFSNMQPHYAYDGVKQFNVSYHKTNQIRKEDGISGTTHIAQLDAIPAYTFVVDENLPFQTAKYDNPIPEVANAHNLNANVTDWRIDGEHFWETTPTLPACSTVSCTDESDQQPQKNPDRNGTYNEKPFITVSEISLRTHPSEVPPPSRPPPKLTIKHVSHKVMTSDLKPSANYARQGAERDGSPPFFDVEVDSSSSAAASAAAMKEAMEKAQATLKSAKELMERKKDSLQHRKKFGMKEDFKGKDRRESDIACDSISNKEEKSHRKFEREDCDLKGLDREERQKTMEVPQVAPTVEVKPRSFNVSKGSVVHRQEHRVAQESQREEVIGEWKAEEQFYELVKKDTAGAVPGHKKSERKSIPTTRAHEHEQNEKKAETVAFVKQLKNDENSQAAEMACELEEDDKRVNVVEEAHDKAATDQKIKAAQKSCDHEEHEKRQKELLDLEESEKRLKQVRDREEYEKKIKETLEQEKKEASEREEYERRLKEAHERREHEKKLKEGREREENEKKKKEALQREENERRQRETLEREENKKKQEACEREENERRQKEAREKEENERRINEKKKEEAYQRAENERRHKEACEREESEKRLEELSVREENERKLKQDAVDNERRLKEVHEQEKNETIQKEENEKRLKELYEGEESERKLKKDATDNEMRLNAVHEQEKNEKIQTEARDHKEIENKRREHFEEKPGEIILHKESLEPVDNEKKLRESRELIECEMKPDECSKQETIDKELERESEQEGVKKTHREAVEMEGNDKCGLSQDLYVRNEEIAECERTVKTGNDACNQDEYKNSEASCGTCQREQNSKKLEVAQESCRNGEIRKAMETTQYNIEQTESVKSFKENEVLNEQDKNERLRDAHMSLSHSEHTGSEDSQLAAPKAKVEDSEKSGQTAFRQVKDEKCRKEDLFPLDGKGRKRGNQPSQMVGHCLEDEMKTEVVHPRSEEEKITKPKLADESNTNHDKDRKEKNLNGSVAREGRVKEREQEKERLRKLEEDIQRERDREREREKDRMAVERVTREVRERAYAEARERAERAALERATAEARQRDMAEARERLEKACAEARERSLTEKAYKEARLRAERAAVERATAEARERAVEKAMAEKAAMEARERVERSVSEKFSTTSRDSGLRHTASFSDLRDTQFQSASSFNISQRYPNSSNPGALASEKSQGSEVESAQRCKARLERHQRTVERAAKALAEKNLRDHLAQREQAERNRLAETLDADVKRWSSGKAGNLRALLSTLQYILGPDSGWQPIPLTEVITAVAVKKAYRKATLCVHPDKLQQRGASIQQKYICEKVFDLLKVGC</sequence>
<dbReference type="FunFam" id="1.10.287.110:FF:000009">
    <property type="entry name" value="Auxilin-related protein 1"/>
    <property type="match status" value="1"/>
</dbReference>
<dbReference type="SUPFAM" id="SSF46565">
    <property type="entry name" value="Chaperone J-domain"/>
    <property type="match status" value="1"/>
</dbReference>
<feature type="region of interest" description="Disordered" evidence="2">
    <location>
        <begin position="368"/>
        <end position="396"/>
    </location>
</feature>